<dbReference type="SUPFAM" id="SSF46955">
    <property type="entry name" value="Putative DNA-binding domain"/>
    <property type="match status" value="1"/>
</dbReference>
<dbReference type="GO" id="GO:0003677">
    <property type="term" value="F:DNA binding"/>
    <property type="evidence" value="ECO:0007669"/>
    <property type="project" value="UniProtKB-KW"/>
</dbReference>
<gene>
    <name evidence="7" type="ORF">HNR44_001172</name>
</gene>
<evidence type="ECO:0000313" key="7">
    <source>
        <dbReference type="EMBL" id="MBB6449223.1"/>
    </source>
</evidence>
<dbReference type="Pfam" id="PF13411">
    <property type="entry name" value="MerR_1"/>
    <property type="match status" value="1"/>
</dbReference>
<name>A0A841PXL1_9BACL</name>
<dbReference type="EMBL" id="JACHHJ010000001">
    <property type="protein sequence ID" value="MBB6449223.1"/>
    <property type="molecule type" value="Genomic_DNA"/>
</dbReference>
<evidence type="ECO:0000256" key="4">
    <source>
        <dbReference type="ARBA" id="ARBA00023163"/>
    </source>
</evidence>
<keyword evidence="1" id="KW-0678">Repressor</keyword>
<comment type="caution">
    <text evidence="7">The sequence shown here is derived from an EMBL/GenBank/DDBJ whole genome shotgun (WGS) entry which is preliminary data.</text>
</comment>
<dbReference type="InterPro" id="IPR009061">
    <property type="entry name" value="DNA-bd_dom_put_sf"/>
</dbReference>
<dbReference type="GO" id="GO:0003700">
    <property type="term" value="F:DNA-binding transcription factor activity"/>
    <property type="evidence" value="ECO:0007669"/>
    <property type="project" value="InterPro"/>
</dbReference>
<dbReference type="Gene3D" id="1.10.1660.10">
    <property type="match status" value="1"/>
</dbReference>
<keyword evidence="4" id="KW-0804">Transcription</keyword>
<keyword evidence="8" id="KW-1185">Reference proteome</keyword>
<dbReference type="SMART" id="SM00422">
    <property type="entry name" value="HTH_MERR"/>
    <property type="match status" value="1"/>
</dbReference>
<dbReference type="InterPro" id="IPR000551">
    <property type="entry name" value="MerR-type_HTH_dom"/>
</dbReference>
<sequence>MEQSDRLHMPLFSIRIVKDLTGLTPRQIRYYESHGFVQPARTEGNQRLFSFADVDRLLDIKQLLEQGVNMAGIKEMLDSRRKEERKNEQEREESKRVHEKIKWEALHQGNAYKASMIQGQLSHFFH</sequence>
<feature type="region of interest" description="Disordered" evidence="5">
    <location>
        <begin position="76"/>
        <end position="97"/>
    </location>
</feature>
<evidence type="ECO:0000313" key="8">
    <source>
        <dbReference type="Proteomes" id="UP000568839"/>
    </source>
</evidence>
<evidence type="ECO:0000256" key="3">
    <source>
        <dbReference type="ARBA" id="ARBA00023125"/>
    </source>
</evidence>
<evidence type="ECO:0000256" key="5">
    <source>
        <dbReference type="SAM" id="MobiDB-lite"/>
    </source>
</evidence>
<dbReference type="AlphaFoldDB" id="A0A841PXL1"/>
<proteinExistence type="predicted"/>
<evidence type="ECO:0000256" key="2">
    <source>
        <dbReference type="ARBA" id="ARBA00023015"/>
    </source>
</evidence>
<evidence type="ECO:0000256" key="1">
    <source>
        <dbReference type="ARBA" id="ARBA00022491"/>
    </source>
</evidence>
<dbReference type="CDD" id="cd01105">
    <property type="entry name" value="HTH_GlnR-like"/>
    <property type="match status" value="1"/>
</dbReference>
<reference evidence="7 8" key="1">
    <citation type="submission" date="2020-08" db="EMBL/GenBank/DDBJ databases">
        <title>Genomic Encyclopedia of Type Strains, Phase IV (KMG-IV): sequencing the most valuable type-strain genomes for metagenomic binning, comparative biology and taxonomic classification.</title>
        <authorList>
            <person name="Goeker M."/>
        </authorList>
    </citation>
    <scope>NUCLEOTIDE SEQUENCE [LARGE SCALE GENOMIC DNA]</scope>
    <source>
        <strain evidence="7 8">DSM 21769</strain>
    </source>
</reference>
<dbReference type="PANTHER" id="PTHR30204">
    <property type="entry name" value="REDOX-CYCLING DRUG-SENSING TRANSCRIPTIONAL ACTIVATOR SOXR"/>
    <property type="match status" value="1"/>
</dbReference>
<feature type="domain" description="HTH merR-type" evidence="6">
    <location>
        <begin position="11"/>
        <end position="79"/>
    </location>
</feature>
<accession>A0A841PXL1</accession>
<dbReference type="InterPro" id="IPR047057">
    <property type="entry name" value="MerR_fam"/>
</dbReference>
<dbReference type="PANTHER" id="PTHR30204:SF65">
    <property type="entry name" value="HTH-TYPE TRANSCRIPTIONAL REGULATOR TNRA"/>
    <property type="match status" value="1"/>
</dbReference>
<organism evidence="7 8">
    <name type="scientific">Geomicrobium halophilum</name>
    <dbReference type="NCBI Taxonomy" id="549000"/>
    <lineage>
        <taxon>Bacteria</taxon>
        <taxon>Bacillati</taxon>
        <taxon>Bacillota</taxon>
        <taxon>Bacilli</taxon>
        <taxon>Bacillales</taxon>
        <taxon>Geomicrobium</taxon>
    </lineage>
</organism>
<dbReference type="Proteomes" id="UP000568839">
    <property type="component" value="Unassembled WGS sequence"/>
</dbReference>
<keyword evidence="2" id="KW-0805">Transcription regulation</keyword>
<protein>
    <submittedName>
        <fullName evidence="7">MerR family glutamine synthetase transcriptional repressor</fullName>
    </submittedName>
</protein>
<keyword evidence="3" id="KW-0238">DNA-binding</keyword>
<evidence type="ECO:0000259" key="6">
    <source>
        <dbReference type="PROSITE" id="PS50937"/>
    </source>
</evidence>
<dbReference type="PROSITE" id="PS50937">
    <property type="entry name" value="HTH_MERR_2"/>
    <property type="match status" value="1"/>
</dbReference>